<evidence type="ECO:0000313" key="12">
    <source>
        <dbReference type="Proteomes" id="UP000321571"/>
    </source>
</evidence>
<name>A0A5C8NPL9_9ACTN</name>
<evidence type="ECO:0000256" key="6">
    <source>
        <dbReference type="ARBA" id="ARBA00022840"/>
    </source>
</evidence>
<evidence type="ECO:0000256" key="8">
    <source>
        <dbReference type="ARBA" id="ARBA00033408"/>
    </source>
</evidence>
<dbReference type="GO" id="GO:0006281">
    <property type="term" value="P:DNA repair"/>
    <property type="evidence" value="ECO:0007669"/>
    <property type="project" value="UniProtKB-KW"/>
</dbReference>
<dbReference type="GO" id="GO:0043590">
    <property type="term" value="C:bacterial nucleoid"/>
    <property type="evidence" value="ECO:0007669"/>
    <property type="project" value="TreeGrafter"/>
</dbReference>
<accession>A0A5C8NPL9</accession>
<gene>
    <name evidence="11" type="primary">recN</name>
    <name evidence="11" type="ORF">FHP06_02005</name>
</gene>
<evidence type="ECO:0000256" key="7">
    <source>
        <dbReference type="ARBA" id="ARBA00023204"/>
    </source>
</evidence>
<dbReference type="GO" id="GO:0006310">
    <property type="term" value="P:DNA recombination"/>
    <property type="evidence" value="ECO:0007669"/>
    <property type="project" value="InterPro"/>
</dbReference>
<sequence length="561" mass="59296">MWQHLTLSSLGVIDSAELELGPGFTVITGETGAGKTMVVTALGLLRGDRADLGLVRTGTDRARVEAEIAVPEGSSVEETVVDAGGQLDDGVVVLARSLSAQGRSRAFAGGATVPAGLLAEVTDELVAVHGQSDQHRLLRAAAQREALDRFAGEPVKDALAEYVPAYTRLRAIERRLDELRTHAQERARELDLLRHGLDEIAAVEPVTDEDEDLKVEAGRLGHVEALVRAALGAHEALASDDDAGSARDLVAAASAALDEAAGHDPDLDALAARVREVSIVVDDVAGELSAYADGVEVDPARLAVVQERIAALTTLQRKYGPTLADVLTWQEKAAARLTELDSDDDTVAGLEAERDRLEPEVRRMAARLSELRAEAGERLSGLVDTELAQLSMPSAHLVVRVDSADGAALTAHGTDDVELLFSANAGSPERPLAKGASGGELSRLMLALEVVLADRTTVPTLVFDEVDAGIGGKAAVEVGRRLSRLAEHAQVLAVTHLPQVAAFADHHFRVTKDDDGIVTSSSVVRLDESDRVDELARMLAGQEDSATAQAHARELLELARG</sequence>
<keyword evidence="12" id="KW-1185">Reference proteome</keyword>
<dbReference type="InterPro" id="IPR003395">
    <property type="entry name" value="RecF/RecN/SMC_N"/>
</dbReference>
<protein>
    <recommendedName>
        <fullName evidence="3 9">DNA repair protein RecN</fullName>
    </recommendedName>
    <alternativeName>
        <fullName evidence="8 9">Recombination protein N</fullName>
    </alternativeName>
</protein>
<evidence type="ECO:0000256" key="3">
    <source>
        <dbReference type="ARBA" id="ARBA00021315"/>
    </source>
</evidence>
<dbReference type="InterPro" id="IPR027417">
    <property type="entry name" value="P-loop_NTPase"/>
</dbReference>
<dbReference type="EMBL" id="VDUX01000001">
    <property type="protein sequence ID" value="TXL63030.1"/>
    <property type="molecule type" value="Genomic_DNA"/>
</dbReference>
<dbReference type="PANTHER" id="PTHR11059:SF0">
    <property type="entry name" value="DNA REPAIR PROTEIN RECN"/>
    <property type="match status" value="1"/>
</dbReference>
<dbReference type="NCBIfam" id="TIGR00634">
    <property type="entry name" value="recN"/>
    <property type="match status" value="1"/>
</dbReference>
<evidence type="ECO:0000256" key="9">
    <source>
        <dbReference type="PIRNR" id="PIRNR003128"/>
    </source>
</evidence>
<comment type="function">
    <text evidence="1 9">May be involved in recombinational repair of damaged DNA.</text>
</comment>
<dbReference type="AlphaFoldDB" id="A0A5C8NPL9"/>
<keyword evidence="7 9" id="KW-0234">DNA repair</keyword>
<organism evidence="11 12">
    <name type="scientific">Aeromicrobium terrae</name>
    <dbReference type="NCBI Taxonomy" id="2498846"/>
    <lineage>
        <taxon>Bacteria</taxon>
        <taxon>Bacillati</taxon>
        <taxon>Actinomycetota</taxon>
        <taxon>Actinomycetes</taxon>
        <taxon>Propionibacteriales</taxon>
        <taxon>Nocardioidaceae</taxon>
        <taxon>Aeromicrobium</taxon>
    </lineage>
</organism>
<dbReference type="Gene3D" id="3.40.50.300">
    <property type="entry name" value="P-loop containing nucleotide triphosphate hydrolases"/>
    <property type="match status" value="2"/>
</dbReference>
<reference evidence="11 12" key="1">
    <citation type="submission" date="2019-06" db="EMBL/GenBank/DDBJ databases">
        <title>Aeromicrobium sp. nov., isolated from a maize field.</title>
        <authorList>
            <person name="Lin S.-Y."/>
            <person name="Tsai C.-F."/>
            <person name="Young C.-C."/>
        </authorList>
    </citation>
    <scope>NUCLEOTIDE SEQUENCE [LARGE SCALE GENOMIC DNA]</scope>
    <source>
        <strain evidence="11 12">CC-CFT486</strain>
    </source>
</reference>
<proteinExistence type="inferred from homology"/>
<dbReference type="PIRSF" id="PIRSF003128">
    <property type="entry name" value="RecN"/>
    <property type="match status" value="1"/>
</dbReference>
<dbReference type="FunFam" id="3.40.50.300:FF:000319">
    <property type="entry name" value="DNA repair protein RecN"/>
    <property type="match status" value="1"/>
</dbReference>
<dbReference type="InterPro" id="IPR004604">
    <property type="entry name" value="DNA_recomb/repair_RecN"/>
</dbReference>
<evidence type="ECO:0000256" key="4">
    <source>
        <dbReference type="ARBA" id="ARBA00022741"/>
    </source>
</evidence>
<feature type="domain" description="RecF/RecN/SMC N-terminal" evidence="10">
    <location>
        <begin position="15"/>
        <end position="517"/>
    </location>
</feature>
<dbReference type="FunFam" id="3.40.50.300:FF:000356">
    <property type="entry name" value="DNA repair protein RecN"/>
    <property type="match status" value="1"/>
</dbReference>
<dbReference type="CDD" id="cd03241">
    <property type="entry name" value="ABC_RecN"/>
    <property type="match status" value="1"/>
</dbReference>
<dbReference type="Proteomes" id="UP000321571">
    <property type="component" value="Unassembled WGS sequence"/>
</dbReference>
<evidence type="ECO:0000259" key="10">
    <source>
        <dbReference type="Pfam" id="PF02463"/>
    </source>
</evidence>
<dbReference type="Pfam" id="PF02463">
    <property type="entry name" value="SMC_N"/>
    <property type="match status" value="1"/>
</dbReference>
<keyword evidence="5 9" id="KW-0227">DNA damage</keyword>
<keyword evidence="4" id="KW-0547">Nucleotide-binding</keyword>
<dbReference type="PANTHER" id="PTHR11059">
    <property type="entry name" value="DNA REPAIR PROTEIN RECN"/>
    <property type="match status" value="1"/>
</dbReference>
<dbReference type="OrthoDB" id="9806954at2"/>
<evidence type="ECO:0000256" key="2">
    <source>
        <dbReference type="ARBA" id="ARBA00009441"/>
    </source>
</evidence>
<dbReference type="SUPFAM" id="SSF52540">
    <property type="entry name" value="P-loop containing nucleoside triphosphate hydrolases"/>
    <property type="match status" value="1"/>
</dbReference>
<dbReference type="GO" id="GO:0009432">
    <property type="term" value="P:SOS response"/>
    <property type="evidence" value="ECO:0007669"/>
    <property type="project" value="TreeGrafter"/>
</dbReference>
<evidence type="ECO:0000256" key="1">
    <source>
        <dbReference type="ARBA" id="ARBA00003618"/>
    </source>
</evidence>
<evidence type="ECO:0000256" key="5">
    <source>
        <dbReference type="ARBA" id="ARBA00022763"/>
    </source>
</evidence>
<dbReference type="RefSeq" id="WP_147683274.1">
    <property type="nucleotide sequence ID" value="NZ_VDUX01000001.1"/>
</dbReference>
<dbReference type="GO" id="GO:0005524">
    <property type="term" value="F:ATP binding"/>
    <property type="evidence" value="ECO:0007669"/>
    <property type="project" value="UniProtKB-KW"/>
</dbReference>
<comment type="similarity">
    <text evidence="2 9">Belongs to the RecN family.</text>
</comment>
<comment type="caution">
    <text evidence="11">The sequence shown here is derived from an EMBL/GenBank/DDBJ whole genome shotgun (WGS) entry which is preliminary data.</text>
</comment>
<keyword evidence="6" id="KW-0067">ATP-binding</keyword>
<evidence type="ECO:0000313" key="11">
    <source>
        <dbReference type="EMBL" id="TXL63030.1"/>
    </source>
</evidence>